<gene>
    <name evidence="2" type="ORF">ENR59_00350</name>
</gene>
<evidence type="ECO:0000259" key="1">
    <source>
        <dbReference type="Pfam" id="PF04296"/>
    </source>
</evidence>
<organism evidence="2">
    <name type="scientific">Fundidesulfovibrio putealis</name>
    <dbReference type="NCBI Taxonomy" id="270496"/>
    <lineage>
        <taxon>Bacteria</taxon>
        <taxon>Pseudomonadati</taxon>
        <taxon>Thermodesulfobacteriota</taxon>
        <taxon>Desulfovibrionia</taxon>
        <taxon>Desulfovibrionales</taxon>
        <taxon>Desulfovibrionaceae</taxon>
        <taxon>Fundidesulfovibrio</taxon>
    </lineage>
</organism>
<dbReference type="PANTHER" id="PTHR34215">
    <property type="entry name" value="BLL0784 PROTEIN"/>
    <property type="match status" value="1"/>
</dbReference>
<dbReference type="InterPro" id="IPR007393">
    <property type="entry name" value="YlxR_dom"/>
</dbReference>
<dbReference type="EMBL" id="DSRP01000023">
    <property type="protein sequence ID" value="HGG91387.1"/>
    <property type="molecule type" value="Genomic_DNA"/>
</dbReference>
<dbReference type="AlphaFoldDB" id="A0A7C4A7P9"/>
<proteinExistence type="predicted"/>
<sequence length="81" mass="9171">MTAPESDQYRGPVRTCLVCRKRFPKHELARHVWRGALTPDQAYVLPGRGYYCCAQETCMARFPKRAAAARKGKGEGKRDEA</sequence>
<comment type="caution">
    <text evidence="2">The sequence shown here is derived from an EMBL/GenBank/DDBJ whole genome shotgun (WGS) entry which is preliminary data.</text>
</comment>
<feature type="domain" description="YlxR" evidence="1">
    <location>
        <begin position="14"/>
        <end position="73"/>
    </location>
</feature>
<dbReference type="SUPFAM" id="SSF64376">
    <property type="entry name" value="YlxR-like"/>
    <property type="match status" value="1"/>
</dbReference>
<evidence type="ECO:0000313" key="2">
    <source>
        <dbReference type="EMBL" id="HGG91387.1"/>
    </source>
</evidence>
<dbReference type="PANTHER" id="PTHR34215:SF1">
    <property type="entry name" value="YLXR DOMAIN-CONTAINING PROTEIN"/>
    <property type="match status" value="1"/>
</dbReference>
<reference evidence="2" key="1">
    <citation type="journal article" date="2020" name="mSystems">
        <title>Genome- and Community-Level Interaction Insights into Carbon Utilization and Element Cycling Functions of Hydrothermarchaeota in Hydrothermal Sediment.</title>
        <authorList>
            <person name="Zhou Z."/>
            <person name="Liu Y."/>
            <person name="Xu W."/>
            <person name="Pan J."/>
            <person name="Luo Z.H."/>
            <person name="Li M."/>
        </authorList>
    </citation>
    <scope>NUCLEOTIDE SEQUENCE [LARGE SCALE GENOMIC DNA]</scope>
    <source>
        <strain evidence="2">SpSt-413</strain>
    </source>
</reference>
<accession>A0A7C4A7P9</accession>
<name>A0A7C4A7P9_9BACT</name>
<dbReference type="Gene3D" id="3.30.1230.10">
    <property type="entry name" value="YlxR-like"/>
    <property type="match status" value="1"/>
</dbReference>
<dbReference type="InterPro" id="IPR035931">
    <property type="entry name" value="YlxR-like_sf"/>
</dbReference>
<protein>
    <submittedName>
        <fullName evidence="2">DUF448 domain-containing protein</fullName>
    </submittedName>
</protein>
<dbReference type="Pfam" id="PF04296">
    <property type="entry name" value="YlxR"/>
    <property type="match status" value="1"/>
</dbReference>
<dbReference type="InterPro" id="IPR037465">
    <property type="entry name" value="YlxR"/>
</dbReference>